<organism evidence="4 5">
    <name type="scientific">Asanoa iriomotensis</name>
    <dbReference type="NCBI Taxonomy" id="234613"/>
    <lineage>
        <taxon>Bacteria</taxon>
        <taxon>Bacillati</taxon>
        <taxon>Actinomycetota</taxon>
        <taxon>Actinomycetes</taxon>
        <taxon>Micromonosporales</taxon>
        <taxon>Micromonosporaceae</taxon>
        <taxon>Asanoa</taxon>
    </lineage>
</organism>
<keyword evidence="2" id="KW-0804">Transcription</keyword>
<dbReference type="InterPro" id="IPR027417">
    <property type="entry name" value="P-loop_NTPase"/>
</dbReference>
<protein>
    <recommendedName>
        <fullName evidence="3">Bacterial transcriptional activator domain-containing protein</fullName>
    </recommendedName>
</protein>
<dbReference type="EMBL" id="BONC01000010">
    <property type="protein sequence ID" value="GIF55803.1"/>
    <property type="molecule type" value="Genomic_DNA"/>
</dbReference>
<evidence type="ECO:0000313" key="5">
    <source>
        <dbReference type="Proteomes" id="UP000624325"/>
    </source>
</evidence>
<dbReference type="Gene3D" id="1.25.40.10">
    <property type="entry name" value="Tetratricopeptide repeat domain"/>
    <property type="match status" value="1"/>
</dbReference>
<dbReference type="Proteomes" id="UP000624325">
    <property type="component" value="Unassembled WGS sequence"/>
</dbReference>
<keyword evidence="1" id="KW-0805">Transcription regulation</keyword>
<name>A0ABQ4BZ40_9ACTN</name>
<comment type="caution">
    <text evidence="4">The sequence shown here is derived from an EMBL/GenBank/DDBJ whole genome shotgun (WGS) entry which is preliminary data.</text>
</comment>
<dbReference type="SUPFAM" id="SSF46894">
    <property type="entry name" value="C-terminal effector domain of the bipartite response regulators"/>
    <property type="match status" value="1"/>
</dbReference>
<dbReference type="CDD" id="cd15831">
    <property type="entry name" value="BTAD"/>
    <property type="match status" value="1"/>
</dbReference>
<gene>
    <name evidence="4" type="ORF">Air01nite_18980</name>
</gene>
<dbReference type="InterPro" id="IPR011990">
    <property type="entry name" value="TPR-like_helical_dom_sf"/>
</dbReference>
<sequence>MGDLRIAVLGPLRVERDGFTVQLGPRLTELLSTLLLEPGRAIPARRLVDLPWSGGADATLRSHVPHLRKALPGNVLVTVGRGASLSYRLDISPDAVDAHRFASTCAQAQRSDDAARRLELLDEALGLWRGTAYADIAHQPFALPQIARLRSLRQAARRGRAEVLATLGRHADAAAQLRDLVGAEPFDEALRRLLVMALYAQGKVAEAAEVCRAGLDLLRTHGIESPELHDLQRLVLRRELPTDPGTPDIEVPHQLPRDPPAIVGRASELAVAAAELRAPGGPTVLLVTGPAGIGKTSLAVRLGHDVGRPFPGRSALRRPVR</sequence>
<reference evidence="4 5" key="1">
    <citation type="submission" date="2021-01" db="EMBL/GenBank/DDBJ databases">
        <title>Whole genome shotgun sequence of Asanoa iriomotensis NBRC 100142.</title>
        <authorList>
            <person name="Komaki H."/>
            <person name="Tamura T."/>
        </authorList>
    </citation>
    <scope>NUCLEOTIDE SEQUENCE [LARGE SCALE GENOMIC DNA]</scope>
    <source>
        <strain evidence="4 5">NBRC 100142</strain>
    </source>
</reference>
<accession>A0ABQ4BZ40</accession>
<evidence type="ECO:0000313" key="4">
    <source>
        <dbReference type="EMBL" id="GIF55803.1"/>
    </source>
</evidence>
<evidence type="ECO:0000256" key="2">
    <source>
        <dbReference type="ARBA" id="ARBA00023163"/>
    </source>
</evidence>
<dbReference type="RefSeq" id="WP_203701611.1">
    <property type="nucleotide sequence ID" value="NZ_BAAALU010000001.1"/>
</dbReference>
<dbReference type="InterPro" id="IPR051677">
    <property type="entry name" value="AfsR-DnrI-RedD_regulator"/>
</dbReference>
<dbReference type="InterPro" id="IPR016032">
    <property type="entry name" value="Sig_transdc_resp-reg_C-effctor"/>
</dbReference>
<proteinExistence type="predicted"/>
<dbReference type="SMART" id="SM01043">
    <property type="entry name" value="BTAD"/>
    <property type="match status" value="1"/>
</dbReference>
<dbReference type="SUPFAM" id="SSF48452">
    <property type="entry name" value="TPR-like"/>
    <property type="match status" value="1"/>
</dbReference>
<evidence type="ECO:0000259" key="3">
    <source>
        <dbReference type="SMART" id="SM01043"/>
    </source>
</evidence>
<dbReference type="PANTHER" id="PTHR35807">
    <property type="entry name" value="TRANSCRIPTIONAL REGULATOR REDD-RELATED"/>
    <property type="match status" value="1"/>
</dbReference>
<dbReference type="InterPro" id="IPR005158">
    <property type="entry name" value="BTAD"/>
</dbReference>
<feature type="domain" description="Bacterial transcriptional activator" evidence="3">
    <location>
        <begin position="96"/>
        <end position="236"/>
    </location>
</feature>
<dbReference type="InterPro" id="IPR036388">
    <property type="entry name" value="WH-like_DNA-bd_sf"/>
</dbReference>
<dbReference type="Gene3D" id="3.40.50.300">
    <property type="entry name" value="P-loop containing nucleotide triphosphate hydrolases"/>
    <property type="match status" value="1"/>
</dbReference>
<dbReference type="PANTHER" id="PTHR35807:SF1">
    <property type="entry name" value="TRANSCRIPTIONAL REGULATOR REDD"/>
    <property type="match status" value="1"/>
</dbReference>
<dbReference type="SUPFAM" id="SSF52540">
    <property type="entry name" value="P-loop containing nucleoside triphosphate hydrolases"/>
    <property type="match status" value="1"/>
</dbReference>
<evidence type="ECO:0000256" key="1">
    <source>
        <dbReference type="ARBA" id="ARBA00023015"/>
    </source>
</evidence>
<dbReference type="Pfam" id="PF03704">
    <property type="entry name" value="BTAD"/>
    <property type="match status" value="1"/>
</dbReference>
<keyword evidence="5" id="KW-1185">Reference proteome</keyword>
<dbReference type="Gene3D" id="1.10.10.10">
    <property type="entry name" value="Winged helix-like DNA-binding domain superfamily/Winged helix DNA-binding domain"/>
    <property type="match status" value="1"/>
</dbReference>